<feature type="compositionally biased region" description="Low complexity" evidence="1">
    <location>
        <begin position="171"/>
        <end position="187"/>
    </location>
</feature>
<protein>
    <submittedName>
        <fullName evidence="2">Uncharacterized protein</fullName>
    </submittedName>
</protein>
<evidence type="ECO:0000313" key="2">
    <source>
        <dbReference type="EMBL" id="TFK34595.1"/>
    </source>
</evidence>
<evidence type="ECO:0000256" key="1">
    <source>
        <dbReference type="SAM" id="MobiDB-lite"/>
    </source>
</evidence>
<keyword evidence="3" id="KW-1185">Reference proteome</keyword>
<dbReference type="Proteomes" id="UP000308652">
    <property type="component" value="Unassembled WGS sequence"/>
</dbReference>
<dbReference type="AlphaFoldDB" id="A0A5C3LP63"/>
<accession>A0A5C3LP63</accession>
<name>A0A5C3LP63_9AGAR</name>
<gene>
    <name evidence="2" type="ORF">BDQ12DRAFT_689548</name>
</gene>
<dbReference type="EMBL" id="ML213630">
    <property type="protein sequence ID" value="TFK34595.1"/>
    <property type="molecule type" value="Genomic_DNA"/>
</dbReference>
<feature type="region of interest" description="Disordered" evidence="1">
    <location>
        <begin position="162"/>
        <end position="191"/>
    </location>
</feature>
<organism evidence="2 3">
    <name type="scientific">Crucibulum laeve</name>
    <dbReference type="NCBI Taxonomy" id="68775"/>
    <lineage>
        <taxon>Eukaryota</taxon>
        <taxon>Fungi</taxon>
        <taxon>Dikarya</taxon>
        <taxon>Basidiomycota</taxon>
        <taxon>Agaricomycotina</taxon>
        <taxon>Agaricomycetes</taxon>
        <taxon>Agaricomycetidae</taxon>
        <taxon>Agaricales</taxon>
        <taxon>Agaricineae</taxon>
        <taxon>Nidulariaceae</taxon>
        <taxon>Crucibulum</taxon>
    </lineage>
</organism>
<proteinExistence type="predicted"/>
<sequence>MYFPCPPIPMDGYYPTETPATVRRKITSGARSSPCLWCVRTPNHTSSECIFNPDNSARSPPWSPSSPVVHPYTHQPYPHHLAVSPPYSIPGVYPLAPRQSPLDHLYPLYSPLQFLPGPAHTQQCFHHAPDSPYRQELMTTPHSSSGVTPAMSHLSPLVVDSTPAPYGARRPSLTSTLSSLPGNSLGLDDSDDGYSINSHSLTSHDSESEETWFEDDPDGGYLIGSNPFEGVPISDHSPLRYQITPHNIEMSPWS</sequence>
<reference evidence="2 3" key="1">
    <citation type="journal article" date="2019" name="Nat. Ecol. Evol.">
        <title>Megaphylogeny resolves global patterns of mushroom evolution.</title>
        <authorList>
            <person name="Varga T."/>
            <person name="Krizsan K."/>
            <person name="Foldi C."/>
            <person name="Dima B."/>
            <person name="Sanchez-Garcia M."/>
            <person name="Sanchez-Ramirez S."/>
            <person name="Szollosi G.J."/>
            <person name="Szarkandi J.G."/>
            <person name="Papp V."/>
            <person name="Albert L."/>
            <person name="Andreopoulos W."/>
            <person name="Angelini C."/>
            <person name="Antonin V."/>
            <person name="Barry K.W."/>
            <person name="Bougher N.L."/>
            <person name="Buchanan P."/>
            <person name="Buyck B."/>
            <person name="Bense V."/>
            <person name="Catcheside P."/>
            <person name="Chovatia M."/>
            <person name="Cooper J."/>
            <person name="Damon W."/>
            <person name="Desjardin D."/>
            <person name="Finy P."/>
            <person name="Geml J."/>
            <person name="Haridas S."/>
            <person name="Hughes K."/>
            <person name="Justo A."/>
            <person name="Karasinski D."/>
            <person name="Kautmanova I."/>
            <person name="Kiss B."/>
            <person name="Kocsube S."/>
            <person name="Kotiranta H."/>
            <person name="LaButti K.M."/>
            <person name="Lechner B.E."/>
            <person name="Liimatainen K."/>
            <person name="Lipzen A."/>
            <person name="Lukacs Z."/>
            <person name="Mihaltcheva S."/>
            <person name="Morgado L.N."/>
            <person name="Niskanen T."/>
            <person name="Noordeloos M.E."/>
            <person name="Ohm R.A."/>
            <person name="Ortiz-Santana B."/>
            <person name="Ovrebo C."/>
            <person name="Racz N."/>
            <person name="Riley R."/>
            <person name="Savchenko A."/>
            <person name="Shiryaev A."/>
            <person name="Soop K."/>
            <person name="Spirin V."/>
            <person name="Szebenyi C."/>
            <person name="Tomsovsky M."/>
            <person name="Tulloss R.E."/>
            <person name="Uehling J."/>
            <person name="Grigoriev I.V."/>
            <person name="Vagvolgyi C."/>
            <person name="Papp T."/>
            <person name="Martin F.M."/>
            <person name="Miettinen O."/>
            <person name="Hibbett D.S."/>
            <person name="Nagy L.G."/>
        </authorList>
    </citation>
    <scope>NUCLEOTIDE SEQUENCE [LARGE SCALE GENOMIC DNA]</scope>
    <source>
        <strain evidence="2 3">CBS 166.37</strain>
    </source>
</reference>
<evidence type="ECO:0000313" key="3">
    <source>
        <dbReference type="Proteomes" id="UP000308652"/>
    </source>
</evidence>